<dbReference type="GO" id="GO:0003887">
    <property type="term" value="F:DNA-directed DNA polymerase activity"/>
    <property type="evidence" value="ECO:0007669"/>
    <property type="project" value="UniProtKB-EC"/>
</dbReference>
<dbReference type="SUPFAM" id="SSF52540">
    <property type="entry name" value="P-loop containing nucleoside triphosphate hydrolases"/>
    <property type="match status" value="1"/>
</dbReference>
<dbReference type="PANTHER" id="PTHR11669">
    <property type="entry name" value="REPLICATION FACTOR C / DNA POLYMERASE III GAMMA-TAU SUBUNIT"/>
    <property type="match status" value="1"/>
</dbReference>
<reference evidence="1 2" key="1">
    <citation type="submission" date="2019-07" db="EMBL/GenBank/DDBJ databases">
        <title>Tepidimonas taiwanensis I1-1 draft genome.</title>
        <authorList>
            <person name="Da Costa M.S."/>
            <person name="Froufe H.J.C."/>
            <person name="Egas C."/>
            <person name="Albuquerque L."/>
        </authorList>
    </citation>
    <scope>NUCLEOTIDE SEQUENCE [LARGE SCALE GENOMIC DNA]</scope>
    <source>
        <strain evidence="1 2">I1-1</strain>
    </source>
</reference>
<protein>
    <submittedName>
        <fullName evidence="1">DNA polymerase III subunit delta</fullName>
        <ecNumber evidence="1">2.7.7.7</ecNumber>
    </submittedName>
</protein>
<dbReference type="Gene3D" id="3.40.50.300">
    <property type="entry name" value="P-loop containing nucleotide triphosphate hydrolases"/>
    <property type="match status" value="1"/>
</dbReference>
<dbReference type="InterPro" id="IPR027417">
    <property type="entry name" value="P-loop_NTPase"/>
</dbReference>
<dbReference type="OrthoDB" id="9811073at2"/>
<dbReference type="EC" id="2.7.7.7" evidence="1"/>
<dbReference type="AlphaFoldDB" id="A0A554X9M1"/>
<dbReference type="EMBL" id="VJOM01000009">
    <property type="protein sequence ID" value="TSE32521.1"/>
    <property type="molecule type" value="Genomic_DNA"/>
</dbReference>
<gene>
    <name evidence="1" type="primary">holB</name>
    <name evidence="1" type="ORF">Ttaiw_01076</name>
</gene>
<proteinExistence type="predicted"/>
<dbReference type="STRING" id="307486.GCA_000807215_01778"/>
<sequence>MALPPWLQRQLRALLSLRGHAVLLAGAPGLGQYELALALTRAWLCEHPSGDGACGACDSCHAIDVRAHPDLFVLMPEQQAIDLGWPLDPVTQERIERKEIKPSRQIRVDAARAAVAFAQLSHTRPQGQVLLIHPGERLNVESANTLLKTLEEPPGRVRFVLATEAAHALLPTIRSRCQTHTMAWPTEAEGRAWLAAEGAQECPGLTDADWAACWRMAGGRPDEALAWARLGVTERVWRALPRQLAQGDAAVIGDWPLARQVQVLMQLCHDAMAVAAGGKPRYFDAAALPPVPAVARLSAFWRVLQQAWRTVEHPWQPGLWTEAWAQRTAAVFAPGAAAGAALHSCP</sequence>
<dbReference type="Proteomes" id="UP000317763">
    <property type="component" value="Unassembled WGS sequence"/>
</dbReference>
<name>A0A554X9M1_9BURK</name>
<comment type="caution">
    <text evidence="1">The sequence shown here is derived from an EMBL/GenBank/DDBJ whole genome shotgun (WGS) entry which is preliminary data.</text>
</comment>
<accession>A0A554X9M1</accession>
<keyword evidence="2" id="KW-1185">Reference proteome</keyword>
<dbReference type="PANTHER" id="PTHR11669:SF8">
    <property type="entry name" value="DNA POLYMERASE III SUBUNIT DELTA"/>
    <property type="match status" value="1"/>
</dbReference>
<dbReference type="GO" id="GO:0006261">
    <property type="term" value="P:DNA-templated DNA replication"/>
    <property type="evidence" value="ECO:0007669"/>
    <property type="project" value="TreeGrafter"/>
</dbReference>
<evidence type="ECO:0000313" key="1">
    <source>
        <dbReference type="EMBL" id="TSE32521.1"/>
    </source>
</evidence>
<evidence type="ECO:0000313" key="2">
    <source>
        <dbReference type="Proteomes" id="UP000317763"/>
    </source>
</evidence>
<organism evidence="1 2">
    <name type="scientific">Tepidimonas taiwanensis</name>
    <dbReference type="NCBI Taxonomy" id="307486"/>
    <lineage>
        <taxon>Bacteria</taxon>
        <taxon>Pseudomonadati</taxon>
        <taxon>Pseudomonadota</taxon>
        <taxon>Betaproteobacteria</taxon>
        <taxon>Burkholderiales</taxon>
        <taxon>Tepidimonas</taxon>
    </lineage>
</organism>
<keyword evidence="1" id="KW-0548">Nucleotidyltransferase</keyword>
<dbReference type="Pfam" id="PF13177">
    <property type="entry name" value="DNA_pol3_delta2"/>
    <property type="match status" value="1"/>
</dbReference>
<dbReference type="GO" id="GO:0009360">
    <property type="term" value="C:DNA polymerase III complex"/>
    <property type="evidence" value="ECO:0007669"/>
    <property type="project" value="TreeGrafter"/>
</dbReference>
<dbReference type="RefSeq" id="WP_058616357.1">
    <property type="nucleotide sequence ID" value="NZ_CP083911.1"/>
</dbReference>
<keyword evidence="1" id="KW-0808">Transferase</keyword>
<dbReference type="InterPro" id="IPR050238">
    <property type="entry name" value="DNA_Rep/Repair_Clamp_Loader"/>
</dbReference>